<evidence type="ECO:0000313" key="2">
    <source>
        <dbReference type="EMBL" id="MBP2622756.1"/>
    </source>
</evidence>
<dbReference type="PANTHER" id="PTHR37038">
    <property type="entry name" value="TRANSCRIPTIONAL REGULATOR-RELATED"/>
    <property type="match status" value="1"/>
</dbReference>
<dbReference type="InterPro" id="IPR010057">
    <property type="entry name" value="Transcription_activator_Rgg_C"/>
</dbReference>
<dbReference type="RefSeq" id="WP_209626914.1">
    <property type="nucleotide sequence ID" value="NZ_PRDG01000001.1"/>
</dbReference>
<dbReference type="SUPFAM" id="SSF47413">
    <property type="entry name" value="lambda repressor-like DNA-binding domains"/>
    <property type="match status" value="1"/>
</dbReference>
<protein>
    <submittedName>
        <fullName evidence="2">XRE family transcriptional regulator</fullName>
    </submittedName>
</protein>
<dbReference type="Gene3D" id="1.10.260.40">
    <property type="entry name" value="lambda repressor-like DNA-binding domains"/>
    <property type="match status" value="1"/>
</dbReference>
<name>A0ABS5B1P4_9STRE</name>
<keyword evidence="3" id="KW-1185">Reference proteome</keyword>
<organism evidence="2 3">
    <name type="scientific">Streptococcus oricebi</name>
    <dbReference type="NCBI Taxonomy" id="1547447"/>
    <lineage>
        <taxon>Bacteria</taxon>
        <taxon>Bacillati</taxon>
        <taxon>Bacillota</taxon>
        <taxon>Bacilli</taxon>
        <taxon>Lactobacillales</taxon>
        <taxon>Streptococcaceae</taxon>
        <taxon>Streptococcus</taxon>
    </lineage>
</organism>
<sequence>MEQLPGKIFKVIRESKNMSLKEVADEDISVAQLSRYERGISGMTVDAFYRCLKTMSVSLDEFEYVFNNYSQPDDLVFSTSLADAYLSNNVLKLEKMFKTCQKLEKEHPNKKNYRLNRIVVRAVLSYCEDSIKVSKKDIEFLTDYLFSVEEWGRYELWLFTNSVGLLTVATLETFASEMISRTQFYHKLPENRKRILQMLLDVVNVCIEQDHLQVAMKFLNYIDNTNIPETDLYERILTKYHKAYYLFKAGKSTALEDMKECLNILEYLECYGAGQKLKRQIADLEVQVADSQKK</sequence>
<dbReference type="InterPro" id="IPR010982">
    <property type="entry name" value="Lambda_DNA-bd_dom_sf"/>
</dbReference>
<dbReference type="PROSITE" id="PS50943">
    <property type="entry name" value="HTH_CROC1"/>
    <property type="match status" value="1"/>
</dbReference>
<comment type="caution">
    <text evidence="2">The sequence shown here is derived from an EMBL/GenBank/DDBJ whole genome shotgun (WGS) entry which is preliminary data.</text>
</comment>
<dbReference type="Proteomes" id="UP001519296">
    <property type="component" value="Unassembled WGS sequence"/>
</dbReference>
<proteinExistence type="predicted"/>
<dbReference type="Pfam" id="PF01381">
    <property type="entry name" value="HTH_3"/>
    <property type="match status" value="1"/>
</dbReference>
<evidence type="ECO:0000259" key="1">
    <source>
        <dbReference type="PROSITE" id="PS50943"/>
    </source>
</evidence>
<dbReference type="PANTHER" id="PTHR37038:SF12">
    <property type="entry name" value="TRANSCRIPTIONAL REGULATOR"/>
    <property type="match status" value="1"/>
</dbReference>
<reference evidence="2 3" key="1">
    <citation type="submission" date="2018-02" db="EMBL/GenBank/DDBJ databases">
        <title>Draft genome sequence of Streptococcus oricebi CCUG 70868T type strain.</title>
        <authorList>
            <person name="Mendez V."/>
            <person name="Salva-Serra F."/>
            <person name="Jaen-Luchoro D."/>
            <person name="Gonzales-Siles L."/>
            <person name="Karlsson R."/>
            <person name="Engstrom-Jakobsson H."/>
            <person name="Busquets A."/>
            <person name="Gomila M."/>
            <person name="Pineiro-Iglesias B."/>
            <person name="Bennasar-Figueras A."/>
            <person name="Seeger M."/>
            <person name="Moore E."/>
        </authorList>
    </citation>
    <scope>NUCLEOTIDE SEQUENCE [LARGE SCALE GENOMIC DNA]</scope>
    <source>
        <strain evidence="2 3">CCUG 70868</strain>
    </source>
</reference>
<dbReference type="SMART" id="SM00530">
    <property type="entry name" value="HTH_XRE"/>
    <property type="match status" value="1"/>
</dbReference>
<dbReference type="NCBIfam" id="TIGR01716">
    <property type="entry name" value="RGG_Cterm"/>
    <property type="match status" value="1"/>
</dbReference>
<gene>
    <name evidence="2" type="ORF">C4K46_02245</name>
</gene>
<dbReference type="CDD" id="cd00093">
    <property type="entry name" value="HTH_XRE"/>
    <property type="match status" value="1"/>
</dbReference>
<accession>A0ABS5B1P4</accession>
<feature type="domain" description="HTH cro/C1-type" evidence="1">
    <location>
        <begin position="9"/>
        <end position="62"/>
    </location>
</feature>
<dbReference type="InterPro" id="IPR001387">
    <property type="entry name" value="Cro/C1-type_HTH"/>
</dbReference>
<evidence type="ECO:0000313" key="3">
    <source>
        <dbReference type="Proteomes" id="UP001519296"/>
    </source>
</evidence>
<dbReference type="Pfam" id="PF21259">
    <property type="entry name" value="Rgg_C"/>
    <property type="match status" value="1"/>
</dbReference>
<dbReference type="InterPro" id="IPR053163">
    <property type="entry name" value="HTH-type_regulator_Rgg"/>
</dbReference>
<dbReference type="EMBL" id="PRDG01000001">
    <property type="protein sequence ID" value="MBP2622756.1"/>
    <property type="molecule type" value="Genomic_DNA"/>
</dbReference>